<dbReference type="SUPFAM" id="SSF48208">
    <property type="entry name" value="Six-hairpin glycosidases"/>
    <property type="match status" value="1"/>
</dbReference>
<reference evidence="15 16" key="1">
    <citation type="journal article" date="2014" name="Genome Announc.">
        <title>Draft genome sequence of the pathogenic fungus Scedosporium apiospermum.</title>
        <authorList>
            <person name="Vandeputte P."/>
            <person name="Ghamrawi S."/>
            <person name="Rechenmann M."/>
            <person name="Iltis A."/>
            <person name="Giraud S."/>
            <person name="Fleury M."/>
            <person name="Thornton C."/>
            <person name="Delhaes L."/>
            <person name="Meyer W."/>
            <person name="Papon N."/>
            <person name="Bouchara J.P."/>
        </authorList>
    </citation>
    <scope>NUCLEOTIDE SEQUENCE [LARGE SCALE GENOMIC DNA]</scope>
    <source>
        <strain evidence="15 16">IHEM 14462</strain>
    </source>
</reference>
<evidence type="ECO:0000256" key="1">
    <source>
        <dbReference type="ARBA" id="ARBA00001863"/>
    </source>
</evidence>
<comment type="similarity">
    <text evidence="2 9">Belongs to the glycosyl hydrolase 15 family.</text>
</comment>
<feature type="chain" id="PRO_5001775471" description="Glucoamylase" evidence="13">
    <location>
        <begin position="20"/>
        <end position="622"/>
    </location>
</feature>
<evidence type="ECO:0000256" key="8">
    <source>
        <dbReference type="ARBA" id="ARBA00023326"/>
    </source>
</evidence>
<dbReference type="GO" id="GO:0000272">
    <property type="term" value="P:polysaccharide catabolic process"/>
    <property type="evidence" value="ECO:0007669"/>
    <property type="project" value="UniProtKB-KW"/>
</dbReference>
<keyword evidence="3 13" id="KW-0732">Signal</keyword>
<dbReference type="InterPro" id="IPR008291">
    <property type="entry name" value="Glucoamylase_SBD"/>
</dbReference>
<protein>
    <recommendedName>
        <fullName evidence="9">Glucoamylase</fullName>
        <ecNumber evidence="9">3.2.1.3</ecNumber>
    </recommendedName>
    <alternativeName>
        <fullName evidence="9">1,4-alpha-D-glucan glucohydrolase</fullName>
    </alternativeName>
    <alternativeName>
        <fullName evidence="9">Glucan 1,4-alpha-glucosidase</fullName>
    </alternativeName>
</protein>
<dbReference type="FunFam" id="2.60.40.10:FF:000552">
    <property type="entry name" value="Related to glucoamylase"/>
    <property type="match status" value="1"/>
</dbReference>
<dbReference type="VEuPathDB" id="FungiDB:SAPIO_CDS4610"/>
<dbReference type="Pfam" id="PF00686">
    <property type="entry name" value="CBM_20"/>
    <property type="match status" value="1"/>
</dbReference>
<dbReference type="HOGENOM" id="CLU_012173_1_0_1"/>
<name>A0A084G7W8_PSEDA</name>
<dbReference type="PRINTS" id="PR00736">
    <property type="entry name" value="GLHYDRLASE15"/>
</dbReference>
<feature type="active site" description="Proton donor" evidence="10">
    <location>
        <position position="203"/>
    </location>
</feature>
<evidence type="ECO:0000313" key="16">
    <source>
        <dbReference type="Proteomes" id="UP000028545"/>
    </source>
</evidence>
<evidence type="ECO:0000256" key="5">
    <source>
        <dbReference type="ARBA" id="ARBA00023180"/>
    </source>
</evidence>
<keyword evidence="6 9" id="KW-0119">Carbohydrate metabolism</keyword>
<dbReference type="PANTHER" id="PTHR31616">
    <property type="entry name" value="TREHALASE"/>
    <property type="match status" value="1"/>
</dbReference>
<keyword evidence="4 9" id="KW-0378">Hydrolase</keyword>
<dbReference type="EMBL" id="JOWA01000093">
    <property type="protein sequence ID" value="KEZ43430.1"/>
    <property type="molecule type" value="Genomic_DNA"/>
</dbReference>
<dbReference type="CDD" id="cd05811">
    <property type="entry name" value="CBM20_glucoamylase"/>
    <property type="match status" value="1"/>
</dbReference>
<evidence type="ECO:0000256" key="2">
    <source>
        <dbReference type="ARBA" id="ARBA00006188"/>
    </source>
</evidence>
<feature type="active site" description="Proton donor" evidence="10">
    <location>
        <position position="206"/>
    </location>
</feature>
<dbReference type="KEGG" id="sapo:SAPIO_CDS4610"/>
<organism evidence="15 16">
    <name type="scientific">Pseudallescheria apiosperma</name>
    <name type="common">Scedosporium apiospermum</name>
    <dbReference type="NCBI Taxonomy" id="563466"/>
    <lineage>
        <taxon>Eukaryota</taxon>
        <taxon>Fungi</taxon>
        <taxon>Dikarya</taxon>
        <taxon>Ascomycota</taxon>
        <taxon>Pezizomycotina</taxon>
        <taxon>Sordariomycetes</taxon>
        <taxon>Hypocreomycetidae</taxon>
        <taxon>Microascales</taxon>
        <taxon>Microascaceae</taxon>
        <taxon>Scedosporium</taxon>
    </lineage>
</organism>
<evidence type="ECO:0000256" key="11">
    <source>
        <dbReference type="PIRSR" id="PIRSR001031-2"/>
    </source>
</evidence>
<dbReference type="PROSITE" id="PS00820">
    <property type="entry name" value="GLUCOAMYLASE"/>
    <property type="match status" value="1"/>
</dbReference>
<feature type="domain" description="CBM20" evidence="14">
    <location>
        <begin position="500"/>
        <end position="622"/>
    </location>
</feature>
<evidence type="ECO:0000259" key="14">
    <source>
        <dbReference type="PROSITE" id="PS51166"/>
    </source>
</evidence>
<dbReference type="InterPro" id="IPR034836">
    <property type="entry name" value="CBM20_glucoamylase"/>
</dbReference>
<dbReference type="PIRSF" id="PIRSF001031">
    <property type="entry name" value="Glu-a-glcsd_SBD"/>
    <property type="match status" value="1"/>
</dbReference>
<comment type="caution">
    <text evidence="15">The sequence shown here is derived from an EMBL/GenBank/DDBJ whole genome shotgun (WGS) entry which is preliminary data.</text>
</comment>
<dbReference type="InterPro" id="IPR013784">
    <property type="entry name" value="Carb-bd-like_fold"/>
</dbReference>
<keyword evidence="7 9" id="KW-0326">Glycosidase</keyword>
<dbReference type="Pfam" id="PF00723">
    <property type="entry name" value="Glyco_hydro_15"/>
    <property type="match status" value="1"/>
</dbReference>
<gene>
    <name evidence="15" type="ORF">SAPIO_CDS4610</name>
</gene>
<sequence>MRALSSIALVLSALRGVVACPVSGNPAIDSFVESETQVSRHKLLCNIGSDGCEAAGVSPGVVIASPSKSDPDYWYTWTRDSALVFKTVIEQFASGDYDASLQKKIQEYIVSQAKLQGVDNPSGGLVDGSGLGEAKFHVDLTQFTGAWGRPQHDGPPLRAIAMSQYAKWLIDNGYPKTAQEIVWPVIRNDLYYTAHYWNNTGFDLWEEVNGASFFTSITQYRALVEGSALAARLQTTCTACDEIAPHVLCLVQNYWSNSGYVVSNIHNNAGRAGKDGNSILGSIHSFDPRLGCDATTFQPCSDKALSNHKAVTDSFRSWPINNGIPQGTAVAVGRYIEDVYYNGNPWYLLTLAAAEQLYDAIAVWKAQGSVTVTSTSLGFFKDLVPSITAGTYQNGTTTYDSVLDAVFTYADGYLNVVKTYMHTDGSMPEQFSKNDGTPMAARDLTWSYSAFLTAAAARSNARSPQFGWLASPPQLPNTCAASTADGAYVSATAVSFPASQTPGGTETITASVPEPTSTTCLHKVNFSVLRTTVWGDSVKVVGSIKELGSWNTANARPLLADAYTESNPLWRGSISVPAGASFQYKFIKVSDNGAVTWESDPNRSYSASSECGSTGNAGGNWQ</sequence>
<keyword evidence="8 9" id="KW-0624">Polysaccharide degradation</keyword>
<dbReference type="Proteomes" id="UP000028545">
    <property type="component" value="Unassembled WGS sequence"/>
</dbReference>
<evidence type="ECO:0000256" key="10">
    <source>
        <dbReference type="PIRSR" id="PIRSR001031-1"/>
    </source>
</evidence>
<keyword evidence="16" id="KW-1185">Reference proteome</keyword>
<dbReference type="FunFam" id="1.50.10.10:FF:000018">
    <property type="entry name" value="Glucoamylase"/>
    <property type="match status" value="1"/>
</dbReference>
<dbReference type="GO" id="GO:0000324">
    <property type="term" value="C:fungal-type vacuole"/>
    <property type="evidence" value="ECO:0007669"/>
    <property type="project" value="TreeGrafter"/>
</dbReference>
<dbReference type="InterPro" id="IPR008928">
    <property type="entry name" value="6-hairpin_glycosidase_sf"/>
</dbReference>
<dbReference type="InterPro" id="IPR046966">
    <property type="entry name" value="Glucoamylase_active_site"/>
</dbReference>
<comment type="catalytic activity">
    <reaction evidence="1 9">
        <text>Hydrolysis of terminal (1-&gt;4)-linked alpha-D-glucose residues successively from non-reducing ends of the chains with release of beta-D-glucose.</text>
        <dbReference type="EC" id="3.2.1.3"/>
    </reaction>
</comment>
<dbReference type="OrthoDB" id="6123450at2759"/>
<dbReference type="GO" id="GO:2001070">
    <property type="term" value="F:starch binding"/>
    <property type="evidence" value="ECO:0007669"/>
    <property type="project" value="InterPro"/>
</dbReference>
<dbReference type="SMART" id="SM01065">
    <property type="entry name" value="CBM_2"/>
    <property type="match status" value="1"/>
</dbReference>
<feature type="compositionally biased region" description="Polar residues" evidence="12">
    <location>
        <begin position="602"/>
        <end position="614"/>
    </location>
</feature>
<dbReference type="OMA" id="NRKYTVP"/>
<evidence type="ECO:0000256" key="7">
    <source>
        <dbReference type="ARBA" id="ARBA00023295"/>
    </source>
</evidence>
<dbReference type="InterPro" id="IPR011613">
    <property type="entry name" value="GH15-like"/>
</dbReference>
<evidence type="ECO:0000256" key="6">
    <source>
        <dbReference type="ARBA" id="ARBA00023277"/>
    </source>
</evidence>
<evidence type="ECO:0000313" key="15">
    <source>
        <dbReference type="EMBL" id="KEZ43430.1"/>
    </source>
</evidence>
<dbReference type="PROSITE" id="PS51166">
    <property type="entry name" value="CBM20"/>
    <property type="match status" value="1"/>
</dbReference>
<dbReference type="EC" id="3.2.1.3" evidence="9"/>
<dbReference type="GeneID" id="27723682"/>
<dbReference type="SUPFAM" id="SSF49452">
    <property type="entry name" value="Starch-binding domain-like"/>
    <property type="match status" value="1"/>
</dbReference>
<feature type="region of interest" description="Disordered" evidence="12">
    <location>
        <begin position="600"/>
        <end position="622"/>
    </location>
</feature>
<feature type="signal peptide" evidence="13">
    <location>
        <begin position="1"/>
        <end position="19"/>
    </location>
</feature>
<dbReference type="PANTHER" id="PTHR31616:SF12">
    <property type="entry name" value="GLUCOAMYLASE"/>
    <property type="match status" value="1"/>
</dbReference>
<evidence type="ECO:0000256" key="4">
    <source>
        <dbReference type="ARBA" id="ARBA00022801"/>
    </source>
</evidence>
<evidence type="ECO:0000256" key="9">
    <source>
        <dbReference type="PIRNR" id="PIRNR001031"/>
    </source>
</evidence>
<dbReference type="InterPro" id="IPR012341">
    <property type="entry name" value="6hp_glycosidase-like_sf"/>
</dbReference>
<dbReference type="RefSeq" id="XP_016643229.1">
    <property type="nucleotide sequence ID" value="XM_016787120.1"/>
</dbReference>
<dbReference type="InterPro" id="IPR013783">
    <property type="entry name" value="Ig-like_fold"/>
</dbReference>
<feature type="binding site" evidence="11">
    <location>
        <position position="147"/>
    </location>
    <ligand>
        <name>substrate</name>
    </ligand>
</feature>
<dbReference type="Gene3D" id="1.50.10.10">
    <property type="match status" value="1"/>
</dbReference>
<keyword evidence="5" id="KW-0325">Glycoprotein</keyword>
<dbReference type="AlphaFoldDB" id="A0A084G7W8"/>
<dbReference type="Gene3D" id="2.60.40.10">
    <property type="entry name" value="Immunoglobulins"/>
    <property type="match status" value="1"/>
</dbReference>
<dbReference type="InterPro" id="IPR002044">
    <property type="entry name" value="CBM20"/>
</dbReference>
<evidence type="ECO:0000256" key="13">
    <source>
        <dbReference type="SAM" id="SignalP"/>
    </source>
</evidence>
<accession>A0A084G7W8</accession>
<evidence type="ECO:0000256" key="12">
    <source>
        <dbReference type="SAM" id="MobiDB-lite"/>
    </source>
</evidence>
<dbReference type="GO" id="GO:0004339">
    <property type="term" value="F:glucan 1,4-alpha-glucosidase activity"/>
    <property type="evidence" value="ECO:0007669"/>
    <property type="project" value="UniProtKB-EC"/>
</dbReference>
<dbReference type="InterPro" id="IPR000165">
    <property type="entry name" value="Glucoamylase"/>
</dbReference>
<proteinExistence type="inferred from homology"/>
<evidence type="ECO:0000256" key="3">
    <source>
        <dbReference type="ARBA" id="ARBA00022729"/>
    </source>
</evidence>